<keyword evidence="3" id="KW-1185">Reference proteome</keyword>
<dbReference type="Proteomes" id="UP000466442">
    <property type="component" value="Linkage Group LG5"/>
</dbReference>
<dbReference type="PROSITE" id="PS51367">
    <property type="entry name" value="THAUMATIN_2"/>
    <property type="match status" value="1"/>
</dbReference>
<dbReference type="InterPro" id="IPR037176">
    <property type="entry name" value="Osmotin/thaumatin-like_sf"/>
</dbReference>
<protein>
    <recommendedName>
        <fullName evidence="4">Thaumatin-like protein</fullName>
    </recommendedName>
</protein>
<dbReference type="PANTHER" id="PTHR31013:SF12">
    <property type="entry name" value="PATHOGENESIS-RELATED PROTEIN 5-LIKE"/>
    <property type="match status" value="1"/>
</dbReference>
<dbReference type="PRINTS" id="PR00347">
    <property type="entry name" value="THAUMATIN"/>
</dbReference>
<dbReference type="Gene3D" id="2.60.110.10">
    <property type="entry name" value="Thaumatin"/>
    <property type="match status" value="1"/>
</dbReference>
<dbReference type="CDD" id="cd09218">
    <property type="entry name" value="TLP-PA"/>
    <property type="match status" value="1"/>
</dbReference>
<dbReference type="InterPro" id="IPR001938">
    <property type="entry name" value="Thaumatin"/>
</dbReference>
<dbReference type="Pfam" id="PF00314">
    <property type="entry name" value="Thaumatin"/>
    <property type="match status" value="1"/>
</dbReference>
<dbReference type="PANTHER" id="PTHR31013">
    <property type="entry name" value="THAUMATIN FAMILY PROTEIN-RELATED"/>
    <property type="match status" value="1"/>
</dbReference>
<evidence type="ECO:0000256" key="1">
    <source>
        <dbReference type="SAM" id="MobiDB-lite"/>
    </source>
</evidence>
<dbReference type="EMBL" id="WIXP02000005">
    <property type="protein sequence ID" value="KAF6210520.1"/>
    <property type="molecule type" value="Genomic_DNA"/>
</dbReference>
<comment type="caution">
    <text evidence="2">The sequence shown here is derived from an EMBL/GenBank/DDBJ whole genome shotgun (WGS) entry which is preliminary data.</text>
</comment>
<sequence>MQYGFNSREAMKVLRLQKAAMSSDGGSRSDSPDWMITLTEETSPRRKSASDRSLRGGTELRPSLADRRGRSSELKERDQDNSINSSPSLDSLVRLSVDTCFISDSGYSETEMKSFICIAALVAVGLGNEIRIVNRCPFSVCPGILGNPGHGQPENGGFVLGANETKVINVPFNWGGRIWPRTKCDANGHCQTGDCGNRLQCNGNGGTPPVSLAEITFAGAGGLDFYDISLVDGYNLPIKMAPISGFTGGNGHAYDCRSAGCHTDLNAICPPELSVKDGPYTVACLSACMKFDTDQYCCRNAHGVPENCKSSDWPHNYPAIFKQACPDAYSYAYDDTTSTFTCRGNPATNYEVVFCP</sequence>
<dbReference type="SMART" id="SM00205">
    <property type="entry name" value="THN"/>
    <property type="match status" value="1"/>
</dbReference>
<dbReference type="OrthoDB" id="430315at2759"/>
<evidence type="ECO:0000313" key="2">
    <source>
        <dbReference type="EMBL" id="KAF6210520.1"/>
    </source>
</evidence>
<dbReference type="FunFam" id="2.60.110.10:FF:000004">
    <property type="entry name" value="THAUMATIN-LIKE PROTEIN 1"/>
    <property type="match status" value="1"/>
</dbReference>
<gene>
    <name evidence="2" type="ORF">GE061_013626</name>
</gene>
<feature type="compositionally biased region" description="Basic and acidic residues" evidence="1">
    <location>
        <begin position="42"/>
        <end position="54"/>
    </location>
</feature>
<dbReference type="AlphaFoldDB" id="A0A8S9XNB4"/>
<dbReference type="SUPFAM" id="SSF49870">
    <property type="entry name" value="Osmotin, thaumatin-like protein"/>
    <property type="match status" value="1"/>
</dbReference>
<organism evidence="2 3">
    <name type="scientific">Apolygus lucorum</name>
    <name type="common">Small green plant bug</name>
    <name type="synonym">Lygocoris lucorum</name>
    <dbReference type="NCBI Taxonomy" id="248454"/>
    <lineage>
        <taxon>Eukaryota</taxon>
        <taxon>Metazoa</taxon>
        <taxon>Ecdysozoa</taxon>
        <taxon>Arthropoda</taxon>
        <taxon>Hexapoda</taxon>
        <taxon>Insecta</taxon>
        <taxon>Pterygota</taxon>
        <taxon>Neoptera</taxon>
        <taxon>Paraneoptera</taxon>
        <taxon>Hemiptera</taxon>
        <taxon>Heteroptera</taxon>
        <taxon>Panheteroptera</taxon>
        <taxon>Cimicomorpha</taxon>
        <taxon>Miridae</taxon>
        <taxon>Mirini</taxon>
        <taxon>Apolygus</taxon>
    </lineage>
</organism>
<evidence type="ECO:0008006" key="4">
    <source>
        <dbReference type="Google" id="ProtNLM"/>
    </source>
</evidence>
<accession>A0A8S9XNB4</accession>
<name>A0A8S9XNB4_APOLU</name>
<reference evidence="2" key="1">
    <citation type="journal article" date="2021" name="Mol. Ecol. Resour.">
        <title>Apolygus lucorum genome provides insights into omnivorousness and mesophyll feeding.</title>
        <authorList>
            <person name="Liu Y."/>
            <person name="Liu H."/>
            <person name="Wang H."/>
            <person name="Huang T."/>
            <person name="Liu B."/>
            <person name="Yang B."/>
            <person name="Yin L."/>
            <person name="Li B."/>
            <person name="Zhang Y."/>
            <person name="Zhang S."/>
            <person name="Jiang F."/>
            <person name="Zhang X."/>
            <person name="Ren Y."/>
            <person name="Wang B."/>
            <person name="Wang S."/>
            <person name="Lu Y."/>
            <person name="Wu K."/>
            <person name="Fan W."/>
            <person name="Wang G."/>
        </authorList>
    </citation>
    <scope>NUCLEOTIDE SEQUENCE</scope>
    <source>
        <strain evidence="2">12Hb</strain>
    </source>
</reference>
<feature type="region of interest" description="Disordered" evidence="1">
    <location>
        <begin position="21"/>
        <end position="85"/>
    </location>
</feature>
<evidence type="ECO:0000313" key="3">
    <source>
        <dbReference type="Proteomes" id="UP000466442"/>
    </source>
</evidence>
<proteinExistence type="predicted"/>
<feature type="compositionally biased region" description="Basic and acidic residues" evidence="1">
    <location>
        <begin position="64"/>
        <end position="80"/>
    </location>
</feature>